<sequence>MMNKTSRTHDFELRPGMKIHGKWHKRSYLIKKKLGNGAIGTVYLCEESKKLFALKISSKNSSMTMEVNVLKSLEKVQGNRLGPYLIDVDDWLAPNGSTYSFYVMEYIDGQTIHDFISRNGKEWIGVFILQLLDDLEKLHQAGWVFGDLKTDNLIVSSNPPKIRWIDVGGTTQIGRAIKEYTEFYDRGYWELGSRRAEPTYDLFALVMIFLNLFYPSRFEKGANTKASLFKRIDKVQALRPYEVCFKKALTGKYRSAKEMRQEIAQRLYNTQRKVAHNQKTPSDNYPPILFESIGITLIAFIYYVTSLLVY</sequence>
<keyword evidence="3" id="KW-0418">Kinase</keyword>
<keyword evidence="3" id="KW-0723">Serine/threonine-protein kinase</keyword>
<dbReference type="SMART" id="SM00220">
    <property type="entry name" value="S_TKc"/>
    <property type="match status" value="1"/>
</dbReference>
<dbReference type="InterPro" id="IPR011009">
    <property type="entry name" value="Kinase-like_dom_sf"/>
</dbReference>
<proteinExistence type="predicted"/>
<organism evidence="3 4">
    <name type="scientific">Ornithinibacillus halophilus</name>
    <dbReference type="NCBI Taxonomy" id="930117"/>
    <lineage>
        <taxon>Bacteria</taxon>
        <taxon>Bacillati</taxon>
        <taxon>Bacillota</taxon>
        <taxon>Bacilli</taxon>
        <taxon>Bacillales</taxon>
        <taxon>Bacillaceae</taxon>
        <taxon>Ornithinibacillus</taxon>
    </lineage>
</organism>
<keyword evidence="1" id="KW-1133">Transmembrane helix</keyword>
<dbReference type="InterPro" id="IPR000719">
    <property type="entry name" value="Prot_kinase_dom"/>
</dbReference>
<dbReference type="Gene3D" id="1.10.510.10">
    <property type="entry name" value="Transferase(Phosphotransferase) domain 1"/>
    <property type="match status" value="1"/>
</dbReference>
<dbReference type="SUPFAM" id="SSF56112">
    <property type="entry name" value="Protein kinase-like (PK-like)"/>
    <property type="match status" value="1"/>
</dbReference>
<keyword evidence="4" id="KW-1185">Reference proteome</keyword>
<dbReference type="EMBL" id="FQVW01000031">
    <property type="protein sequence ID" value="SHG40466.1"/>
    <property type="molecule type" value="Genomic_DNA"/>
</dbReference>
<dbReference type="AlphaFoldDB" id="A0A1M5JIP7"/>
<protein>
    <submittedName>
        <fullName evidence="3">Serine/threonine protein kinase</fullName>
    </submittedName>
</protein>
<dbReference type="GO" id="GO:0004674">
    <property type="term" value="F:protein serine/threonine kinase activity"/>
    <property type="evidence" value="ECO:0007669"/>
    <property type="project" value="UniProtKB-KW"/>
</dbReference>
<accession>A0A1M5JIP7</accession>
<feature type="transmembrane region" description="Helical" evidence="1">
    <location>
        <begin position="288"/>
        <end position="309"/>
    </location>
</feature>
<evidence type="ECO:0000259" key="2">
    <source>
        <dbReference type="PROSITE" id="PS50011"/>
    </source>
</evidence>
<dbReference type="RefSeq" id="WP_234982696.1">
    <property type="nucleotide sequence ID" value="NZ_FQVW01000031.1"/>
</dbReference>
<keyword evidence="1" id="KW-0812">Transmembrane</keyword>
<dbReference type="STRING" id="930117.SAMN05216225_103114"/>
<dbReference type="PANTHER" id="PTHR44167:SF24">
    <property type="entry name" value="SERINE_THREONINE-PROTEIN KINASE CHK2"/>
    <property type="match status" value="1"/>
</dbReference>
<gene>
    <name evidence="3" type="ORF">SAMN05216225_103114</name>
</gene>
<dbReference type="PROSITE" id="PS50011">
    <property type="entry name" value="PROTEIN_KINASE_DOM"/>
    <property type="match status" value="1"/>
</dbReference>
<dbReference type="PANTHER" id="PTHR44167">
    <property type="entry name" value="OVARIAN-SPECIFIC SERINE/THREONINE-PROTEIN KINASE LOK-RELATED"/>
    <property type="match status" value="1"/>
</dbReference>
<evidence type="ECO:0000313" key="4">
    <source>
        <dbReference type="Proteomes" id="UP000183988"/>
    </source>
</evidence>
<evidence type="ECO:0000256" key="1">
    <source>
        <dbReference type="SAM" id="Phobius"/>
    </source>
</evidence>
<feature type="domain" description="Protein kinase" evidence="2">
    <location>
        <begin position="28"/>
        <end position="288"/>
    </location>
</feature>
<evidence type="ECO:0000313" key="3">
    <source>
        <dbReference type="EMBL" id="SHG40466.1"/>
    </source>
</evidence>
<keyword evidence="1" id="KW-0472">Membrane</keyword>
<dbReference type="Pfam" id="PF00069">
    <property type="entry name" value="Pkinase"/>
    <property type="match status" value="1"/>
</dbReference>
<keyword evidence="3" id="KW-0808">Transferase</keyword>
<dbReference type="Proteomes" id="UP000183988">
    <property type="component" value="Unassembled WGS sequence"/>
</dbReference>
<dbReference type="Gene3D" id="3.30.200.20">
    <property type="entry name" value="Phosphorylase Kinase, domain 1"/>
    <property type="match status" value="1"/>
</dbReference>
<dbReference type="GO" id="GO:0005524">
    <property type="term" value="F:ATP binding"/>
    <property type="evidence" value="ECO:0007669"/>
    <property type="project" value="InterPro"/>
</dbReference>
<name>A0A1M5JIP7_9BACI</name>
<reference evidence="3 4" key="1">
    <citation type="submission" date="2016-11" db="EMBL/GenBank/DDBJ databases">
        <authorList>
            <person name="Jaros S."/>
            <person name="Januszkiewicz K."/>
            <person name="Wedrychowicz H."/>
        </authorList>
    </citation>
    <scope>NUCLEOTIDE SEQUENCE [LARGE SCALE GENOMIC DNA]</scope>
    <source>
        <strain evidence="3 4">IBRC-M 10683</strain>
    </source>
</reference>